<dbReference type="EMBL" id="CM045761">
    <property type="protein sequence ID" value="KAI8016690.1"/>
    <property type="molecule type" value="Genomic_DNA"/>
</dbReference>
<reference evidence="1 2" key="1">
    <citation type="journal article" date="2022" name="Plant J.">
        <title>Chromosome-level genome of Camellia lanceoleosa provides a valuable resource for understanding genome evolution and self-incompatibility.</title>
        <authorList>
            <person name="Gong W."/>
            <person name="Xiao S."/>
            <person name="Wang L."/>
            <person name="Liao Z."/>
            <person name="Chang Y."/>
            <person name="Mo W."/>
            <person name="Hu G."/>
            <person name="Li W."/>
            <person name="Zhao G."/>
            <person name="Zhu H."/>
            <person name="Hu X."/>
            <person name="Ji K."/>
            <person name="Xiang X."/>
            <person name="Song Q."/>
            <person name="Yuan D."/>
            <person name="Jin S."/>
            <person name="Zhang L."/>
        </authorList>
    </citation>
    <scope>NUCLEOTIDE SEQUENCE [LARGE SCALE GENOMIC DNA]</scope>
    <source>
        <strain evidence="1">SQ_2022a</strain>
    </source>
</reference>
<dbReference type="Proteomes" id="UP001060215">
    <property type="component" value="Chromosome 4"/>
</dbReference>
<evidence type="ECO:0000313" key="2">
    <source>
        <dbReference type="Proteomes" id="UP001060215"/>
    </source>
</evidence>
<gene>
    <name evidence="1" type="ORF">LOK49_LG05G01381</name>
</gene>
<proteinExistence type="predicted"/>
<keyword evidence="2" id="KW-1185">Reference proteome</keyword>
<accession>A0ACC0HTM3</accession>
<sequence>MWKDEVRQIRIGGCKVCGSWAGNSGRVREKVFISVVHLNIKMNQHH</sequence>
<evidence type="ECO:0000313" key="1">
    <source>
        <dbReference type="EMBL" id="KAI8016690.1"/>
    </source>
</evidence>
<organism evidence="1 2">
    <name type="scientific">Camellia lanceoleosa</name>
    <dbReference type="NCBI Taxonomy" id="1840588"/>
    <lineage>
        <taxon>Eukaryota</taxon>
        <taxon>Viridiplantae</taxon>
        <taxon>Streptophyta</taxon>
        <taxon>Embryophyta</taxon>
        <taxon>Tracheophyta</taxon>
        <taxon>Spermatophyta</taxon>
        <taxon>Magnoliopsida</taxon>
        <taxon>eudicotyledons</taxon>
        <taxon>Gunneridae</taxon>
        <taxon>Pentapetalae</taxon>
        <taxon>asterids</taxon>
        <taxon>Ericales</taxon>
        <taxon>Theaceae</taxon>
        <taxon>Camellia</taxon>
    </lineage>
</organism>
<name>A0ACC0HTM3_9ERIC</name>
<protein>
    <submittedName>
        <fullName evidence="1">Uncharacterized protein</fullName>
    </submittedName>
</protein>
<comment type="caution">
    <text evidence="1">The sequence shown here is derived from an EMBL/GenBank/DDBJ whole genome shotgun (WGS) entry which is preliminary data.</text>
</comment>